<keyword evidence="3" id="KW-1185">Reference proteome</keyword>
<gene>
    <name evidence="2" type="ORF">KIPB_010357</name>
</gene>
<dbReference type="Gene3D" id="3.40.50.2060">
    <property type="match status" value="1"/>
</dbReference>
<comment type="caution">
    <text evidence="2">The sequence shown here is derived from an EMBL/GenBank/DDBJ whole genome shotgun (WGS) entry which is preliminary data.</text>
</comment>
<dbReference type="InterPro" id="IPR027482">
    <property type="entry name" value="Sec1-like_dom2"/>
</dbReference>
<evidence type="ECO:0000313" key="3">
    <source>
        <dbReference type="Proteomes" id="UP000265618"/>
    </source>
</evidence>
<dbReference type="InterPro" id="IPR036045">
    <property type="entry name" value="Sec1-like_sf"/>
</dbReference>
<dbReference type="Proteomes" id="UP000265618">
    <property type="component" value="Unassembled WGS sequence"/>
</dbReference>
<dbReference type="InterPro" id="IPR043127">
    <property type="entry name" value="Sec-1-like_dom3a"/>
</dbReference>
<dbReference type="SUPFAM" id="SSF56815">
    <property type="entry name" value="Sec1/munc18-like (SM) proteins"/>
    <property type="match status" value="2"/>
</dbReference>
<accession>A0A9K3GMG7</accession>
<dbReference type="GO" id="GO:0016192">
    <property type="term" value="P:vesicle-mediated transport"/>
    <property type="evidence" value="ECO:0007669"/>
    <property type="project" value="InterPro"/>
</dbReference>
<dbReference type="Gene3D" id="3.90.830.10">
    <property type="entry name" value="Syntaxin Binding Protein 1, Chain A, domain 2"/>
    <property type="match status" value="1"/>
</dbReference>
<dbReference type="OrthoDB" id="10251230at2759"/>
<dbReference type="EMBL" id="BDIP01003829">
    <property type="protein sequence ID" value="GIQ88168.1"/>
    <property type="molecule type" value="Genomic_DNA"/>
</dbReference>
<comment type="similarity">
    <text evidence="1">Belongs to the STXBP/unc-18/SEC1 family.</text>
</comment>
<proteinExistence type="inferred from homology"/>
<dbReference type="PANTHER" id="PTHR11679">
    <property type="entry name" value="VESICLE PROTEIN SORTING-ASSOCIATED"/>
    <property type="match status" value="1"/>
</dbReference>
<organism evidence="2 3">
    <name type="scientific">Kipferlia bialata</name>
    <dbReference type="NCBI Taxonomy" id="797122"/>
    <lineage>
        <taxon>Eukaryota</taxon>
        <taxon>Metamonada</taxon>
        <taxon>Carpediemonas-like organisms</taxon>
        <taxon>Kipferlia</taxon>
    </lineage>
</organism>
<name>A0A9K3GMG7_9EUKA</name>
<sequence>MPGDSMLLSALRSGMGEAFAAAGGSKGTFDLPDWRVLVADKQARDVIALAYRAPDLLRAGLTLLLNLEDPREPAPIRCLYVVTPASLQAVCADVSSGTYSPSIDLVCLGDIPLSALESLAMAARQGGVDVGSVRELHTSFLCPSPHFLSMGEVSLTPQTALRHGAGTEGVAVGAQTLTSVLRTLDAVRPVLLATPGPGLACARQVAKGVAHVPTAPSIRNRQTICIVCDRAHAGYWSCIHPAFRYGSLVHSSFGAGPGLVRPPAKSGASPKDKASVPLSACQVEPEDMGVENGIYNECWYRLFRDVAPVVEGAVRRYQSVKQSVEGVEGSNDALADVLSSLPALTQTKRDIDTHAAMAHALLADIERDNTWPLYQAAVRASSQHTKAVGRVCEALEEEGATPLGRAALSLAALDSWVMSGHVEMPSGTKDAASVSAAIEASAAMSSVLEAVPQDERDTLRGAMVALGVALSPPPAKSTSMGRGIVGGIANAWGKDRQGHLSDVVGQLLRARLRETDGLVHVPLRGGEDGPGAACDGLSVGSAATVIVYVMGGGSLEEAAEIREAVMTERPEGVDFVYGCDCIVSPADVVSHFGGITLSEEELD</sequence>
<reference evidence="2 3" key="1">
    <citation type="journal article" date="2018" name="PLoS ONE">
        <title>The draft genome of Kipferlia bialata reveals reductive genome evolution in fornicate parasites.</title>
        <authorList>
            <person name="Tanifuji G."/>
            <person name="Takabayashi S."/>
            <person name="Kume K."/>
            <person name="Takagi M."/>
            <person name="Nakayama T."/>
            <person name="Kamikawa R."/>
            <person name="Inagaki Y."/>
            <person name="Hashimoto T."/>
        </authorList>
    </citation>
    <scope>NUCLEOTIDE SEQUENCE [LARGE SCALE GENOMIC DNA]</scope>
    <source>
        <strain evidence="2">NY0173</strain>
    </source>
</reference>
<dbReference type="Pfam" id="PF00995">
    <property type="entry name" value="Sec1"/>
    <property type="match status" value="1"/>
</dbReference>
<protein>
    <submittedName>
        <fullName evidence="2">Sec1-like protein</fullName>
    </submittedName>
</protein>
<dbReference type="Gene3D" id="3.40.50.1910">
    <property type="match status" value="1"/>
</dbReference>
<evidence type="ECO:0000256" key="1">
    <source>
        <dbReference type="ARBA" id="ARBA00009884"/>
    </source>
</evidence>
<evidence type="ECO:0000313" key="2">
    <source>
        <dbReference type="EMBL" id="GIQ88168.1"/>
    </source>
</evidence>
<dbReference type="AlphaFoldDB" id="A0A9K3GMG7"/>
<dbReference type="InterPro" id="IPR001619">
    <property type="entry name" value="Sec1-like"/>
</dbReference>
<dbReference type="InterPro" id="IPR043154">
    <property type="entry name" value="Sec-1-like_dom1"/>
</dbReference>